<accession>A0ACC0YGI3</accession>
<keyword evidence="2" id="KW-1185">Reference proteome</keyword>
<dbReference type="EMBL" id="CM047741">
    <property type="protein sequence ID" value="KAJ0037394.1"/>
    <property type="molecule type" value="Genomic_DNA"/>
</dbReference>
<organism evidence="1 2">
    <name type="scientific">Pistacia integerrima</name>
    <dbReference type="NCBI Taxonomy" id="434235"/>
    <lineage>
        <taxon>Eukaryota</taxon>
        <taxon>Viridiplantae</taxon>
        <taxon>Streptophyta</taxon>
        <taxon>Embryophyta</taxon>
        <taxon>Tracheophyta</taxon>
        <taxon>Spermatophyta</taxon>
        <taxon>Magnoliopsida</taxon>
        <taxon>eudicotyledons</taxon>
        <taxon>Gunneridae</taxon>
        <taxon>Pentapetalae</taxon>
        <taxon>rosids</taxon>
        <taxon>malvids</taxon>
        <taxon>Sapindales</taxon>
        <taxon>Anacardiaceae</taxon>
        <taxon>Pistacia</taxon>
    </lineage>
</organism>
<protein>
    <submittedName>
        <fullName evidence="1">Uncharacterized protein</fullName>
    </submittedName>
</protein>
<dbReference type="Proteomes" id="UP001163603">
    <property type="component" value="Chromosome 6"/>
</dbReference>
<name>A0ACC0YGI3_9ROSI</name>
<evidence type="ECO:0000313" key="2">
    <source>
        <dbReference type="Proteomes" id="UP001163603"/>
    </source>
</evidence>
<gene>
    <name evidence="1" type="ORF">Pint_22656</name>
</gene>
<reference evidence="2" key="1">
    <citation type="journal article" date="2023" name="G3 (Bethesda)">
        <title>Genome assembly and association tests identify interacting loci associated with vigor, precocity, and sex in interspecific pistachio rootstocks.</title>
        <authorList>
            <person name="Palmer W."/>
            <person name="Jacygrad E."/>
            <person name="Sagayaradj S."/>
            <person name="Cavanaugh K."/>
            <person name="Han R."/>
            <person name="Bertier L."/>
            <person name="Beede B."/>
            <person name="Kafkas S."/>
            <person name="Golino D."/>
            <person name="Preece J."/>
            <person name="Michelmore R."/>
        </authorList>
    </citation>
    <scope>NUCLEOTIDE SEQUENCE [LARGE SCALE GENOMIC DNA]</scope>
</reference>
<sequence>MHPKKEGKRDSGLSFLSVILGKYHSSSGPKTENEDHFNLQSEEETAGQILEHEKSVAGIFCKLKTRHGSQTSHLQPTKDFLGIVASLGKVVDENLSRLFSEYLGMDTMFAMVCKTYEGVKALETYDKEGCIIKSSGLHGLADDPQRRLDILKPRLPNGESPPGFLGFAVNMIDVESKN</sequence>
<evidence type="ECO:0000313" key="1">
    <source>
        <dbReference type="EMBL" id="KAJ0037394.1"/>
    </source>
</evidence>
<proteinExistence type="predicted"/>
<comment type="caution">
    <text evidence="1">The sequence shown here is derived from an EMBL/GenBank/DDBJ whole genome shotgun (WGS) entry which is preliminary data.</text>
</comment>